<organism evidence="2">
    <name type="scientific">Mytilinidion resinicola</name>
    <dbReference type="NCBI Taxonomy" id="574789"/>
    <lineage>
        <taxon>Eukaryota</taxon>
        <taxon>Fungi</taxon>
        <taxon>Dikarya</taxon>
        <taxon>Ascomycota</taxon>
        <taxon>Pezizomycotina</taxon>
        <taxon>Dothideomycetes</taxon>
        <taxon>Pleosporomycetidae</taxon>
        <taxon>Mytilinidiales</taxon>
        <taxon>Mytilinidiaceae</taxon>
        <taxon>Mytilinidion</taxon>
    </lineage>
</organism>
<reference evidence="2 4" key="1">
    <citation type="journal article" date="2020" name="Stud. Mycol.">
        <title>101 Dothideomycetes genomes: a test case for predicting lifestyles and emergence of pathogens.</title>
        <authorList>
            <person name="Haridas S."/>
            <person name="Albert R."/>
            <person name="Binder M."/>
            <person name="Bloem J."/>
            <person name="Labutti K."/>
            <person name="Salamov A."/>
            <person name="Andreopoulos B."/>
            <person name="Baker S."/>
            <person name="Barry K."/>
            <person name="Bills G."/>
            <person name="Bluhm B."/>
            <person name="Cannon C."/>
            <person name="Castanera R."/>
            <person name="Culley D."/>
            <person name="Daum C."/>
            <person name="Ezra D."/>
            <person name="Gonzalez J."/>
            <person name="Henrissat B."/>
            <person name="Kuo A."/>
            <person name="Liang C."/>
            <person name="Lipzen A."/>
            <person name="Lutzoni F."/>
            <person name="Magnuson J."/>
            <person name="Mondo S."/>
            <person name="Nolan M."/>
            <person name="Ohm R."/>
            <person name="Pangilinan J."/>
            <person name="Park H.-J."/>
            <person name="Ramirez L."/>
            <person name="Alfaro M."/>
            <person name="Sun H."/>
            <person name="Tritt A."/>
            <person name="Yoshinaga Y."/>
            <person name="Zwiers L.-H."/>
            <person name="Turgeon B."/>
            <person name="Goodwin S."/>
            <person name="Spatafora J."/>
            <person name="Crous P."/>
            <person name="Grigoriev I."/>
        </authorList>
    </citation>
    <scope>NUCLEOTIDE SEQUENCE</scope>
    <source>
        <strain evidence="2 4">CBS 304.34</strain>
    </source>
</reference>
<accession>A0A6A6YM61</accession>
<dbReference type="RefSeq" id="XP_033576603.1">
    <property type="nucleotide sequence ID" value="XM_033726473.1"/>
</dbReference>
<evidence type="ECO:0000313" key="4">
    <source>
        <dbReference type="RefSeq" id="XP_033576603.1"/>
    </source>
</evidence>
<reference evidence="4" key="2">
    <citation type="submission" date="2020-04" db="EMBL/GenBank/DDBJ databases">
        <authorList>
            <consortium name="NCBI Genome Project"/>
        </authorList>
    </citation>
    <scope>NUCLEOTIDE SEQUENCE</scope>
    <source>
        <strain evidence="4">CBS 304.34</strain>
    </source>
</reference>
<feature type="compositionally biased region" description="Basic and acidic residues" evidence="1">
    <location>
        <begin position="53"/>
        <end position="64"/>
    </location>
</feature>
<dbReference type="EMBL" id="MU003701">
    <property type="protein sequence ID" value="KAF2809639.1"/>
    <property type="molecule type" value="Genomic_DNA"/>
</dbReference>
<dbReference type="AlphaFoldDB" id="A0A6A6YM61"/>
<reference evidence="4" key="3">
    <citation type="submission" date="2025-04" db="UniProtKB">
        <authorList>
            <consortium name="RefSeq"/>
        </authorList>
    </citation>
    <scope>IDENTIFICATION</scope>
    <source>
        <strain evidence="4">CBS 304.34</strain>
    </source>
</reference>
<dbReference type="GeneID" id="54467366"/>
<evidence type="ECO:0000313" key="2">
    <source>
        <dbReference type="EMBL" id="KAF2809639.1"/>
    </source>
</evidence>
<sequence>MEPGTGRIPRRAPPSCFTKTPLQVPVSAGMTAESLTPLRGPPLQPSTAGATGDGRRATGDERHTTRASSAASWFLSGLLAASQIACAQDRLWRRRYRKSSEAPGTPFARSNQQPVPLFVARNHNPTADPASREPLRLRAERPAPKRNTTLLHHAPPPPRRDGDAFKAPPARGSTFEHFPPSPASGTRPRRLIWNTCAPGLLPAFGATGFGNIGRRTLTIS</sequence>
<protein>
    <submittedName>
        <fullName evidence="2 4">Uncharacterized protein</fullName>
    </submittedName>
</protein>
<name>A0A6A6YM61_9PEZI</name>
<evidence type="ECO:0000313" key="3">
    <source>
        <dbReference type="Proteomes" id="UP000504636"/>
    </source>
</evidence>
<evidence type="ECO:0000256" key="1">
    <source>
        <dbReference type="SAM" id="MobiDB-lite"/>
    </source>
</evidence>
<feature type="region of interest" description="Disordered" evidence="1">
    <location>
        <begin position="1"/>
        <end position="65"/>
    </location>
</feature>
<feature type="compositionally biased region" description="Basic and acidic residues" evidence="1">
    <location>
        <begin position="130"/>
        <end position="143"/>
    </location>
</feature>
<keyword evidence="3" id="KW-1185">Reference proteome</keyword>
<dbReference type="Proteomes" id="UP000504636">
    <property type="component" value="Unplaced"/>
</dbReference>
<proteinExistence type="predicted"/>
<gene>
    <name evidence="2 4" type="ORF">BDZ99DRAFT_532175</name>
</gene>
<feature type="region of interest" description="Disordered" evidence="1">
    <location>
        <begin position="122"/>
        <end position="188"/>
    </location>
</feature>